<comment type="similarity">
    <text evidence="1">Belongs to the bacterial ring-hydroxylating dioxygenase alpha subunit family.</text>
</comment>
<dbReference type="PRINTS" id="PR00090">
    <property type="entry name" value="RNGDIOXGNASE"/>
</dbReference>
<dbReference type="InterPro" id="IPR001663">
    <property type="entry name" value="Rng_hydr_dOase-A"/>
</dbReference>
<dbReference type="PROSITE" id="PS00570">
    <property type="entry name" value="RING_HYDROXYL_ALPHA"/>
    <property type="match status" value="1"/>
</dbReference>
<evidence type="ECO:0000256" key="7">
    <source>
        <dbReference type="ARBA" id="ARBA00023004"/>
    </source>
</evidence>
<dbReference type="EMBL" id="JBHSXX010000001">
    <property type="protein sequence ID" value="MFC6869443.1"/>
    <property type="molecule type" value="Genomic_DNA"/>
</dbReference>
<evidence type="ECO:0000256" key="9">
    <source>
        <dbReference type="ARBA" id="ARBA00023027"/>
    </source>
</evidence>
<dbReference type="Proteomes" id="UP001596337">
    <property type="component" value="Unassembled WGS sequence"/>
</dbReference>
<dbReference type="PANTHER" id="PTHR43756">
    <property type="entry name" value="CHOLINE MONOOXYGENASE, CHLOROPLASTIC"/>
    <property type="match status" value="1"/>
</dbReference>
<accession>A0ABW2C2U6</accession>
<sequence>MKRLVAAAREDIEKGQLPAQLVANAALHDLENERVFGRSWVFLAHETEVPEPGDYVVRYLGGDNSVIVARGEDGVIRSMANSCRHRGTLLCRTEMGNTSHFRCPYHGWTYKNTGKLTGVPAQEEVYGAAMDKERWSLTQVPRLESYNGLIFGCLDESAPTLHEYLGDMTWYIDLFTKRSKAGLEVRGEPQRWVMDANWKLGADNFVGDAYHTLMTHRSMAELGLVPPDPKFAAEPAHISLTNGHGLGVLGIPPGYEMPPYMNYPEETIEGLAEAYGDQVHVDMLKRTIFIHGTIFPNLSFLNVLISKDHMSIPVPMLTLRMWRPLSHNSMEVWSWFLVEADAPEEFKQESYETYVRTFGVSGVFEQDDAETWRSITRGTQGRLAGNQSLNFEMGLGVLDRDANWPGPGMAMASGYAERNQREFWGTWLRCLSEDGEDGS</sequence>
<evidence type="ECO:0000256" key="8">
    <source>
        <dbReference type="ARBA" id="ARBA00023014"/>
    </source>
</evidence>
<evidence type="ECO:0000256" key="3">
    <source>
        <dbReference type="ARBA" id="ARBA00022723"/>
    </source>
</evidence>
<evidence type="ECO:0000256" key="4">
    <source>
        <dbReference type="ARBA" id="ARBA00022797"/>
    </source>
</evidence>
<evidence type="ECO:0000256" key="5">
    <source>
        <dbReference type="ARBA" id="ARBA00022964"/>
    </source>
</evidence>
<name>A0ABW2C2U6_9PSEU</name>
<evidence type="ECO:0000259" key="10">
    <source>
        <dbReference type="PROSITE" id="PS51296"/>
    </source>
</evidence>
<keyword evidence="9" id="KW-0520">NAD</keyword>
<dbReference type="SUPFAM" id="SSF50022">
    <property type="entry name" value="ISP domain"/>
    <property type="match status" value="1"/>
</dbReference>
<reference evidence="12" key="1">
    <citation type="journal article" date="2019" name="Int. J. Syst. Evol. Microbiol.">
        <title>The Global Catalogue of Microorganisms (GCM) 10K type strain sequencing project: providing services to taxonomists for standard genome sequencing and annotation.</title>
        <authorList>
            <consortium name="The Broad Institute Genomics Platform"/>
            <consortium name="The Broad Institute Genome Sequencing Center for Infectious Disease"/>
            <person name="Wu L."/>
            <person name="Ma J."/>
        </authorList>
    </citation>
    <scope>NUCLEOTIDE SEQUENCE [LARGE SCALE GENOMIC DNA]</scope>
    <source>
        <strain evidence="12">KCTC 32255</strain>
    </source>
</reference>
<dbReference type="PANTHER" id="PTHR43756:SF1">
    <property type="entry name" value="3-PHENYLPROPIONATE_CINNAMIC ACID DIOXYGENASE SUBUNIT ALPHA"/>
    <property type="match status" value="1"/>
</dbReference>
<keyword evidence="12" id="KW-1185">Reference proteome</keyword>
<dbReference type="InterPro" id="IPR017941">
    <property type="entry name" value="Rieske_2Fe-2S"/>
</dbReference>
<gene>
    <name evidence="11" type="ORF">ACFQGD_20080</name>
</gene>
<dbReference type="InterPro" id="IPR036922">
    <property type="entry name" value="Rieske_2Fe-2S_sf"/>
</dbReference>
<keyword evidence="4" id="KW-0058">Aromatic hydrocarbons catabolism</keyword>
<dbReference type="Pfam" id="PF00355">
    <property type="entry name" value="Rieske"/>
    <property type="match status" value="1"/>
</dbReference>
<dbReference type="InterPro" id="IPR015879">
    <property type="entry name" value="Ring_hydroxy_dOase_asu_C_dom"/>
</dbReference>
<keyword evidence="7" id="KW-0408">Iron</keyword>
<protein>
    <submittedName>
        <fullName evidence="11">SRPBCC family protein</fullName>
    </submittedName>
</protein>
<comment type="caution">
    <text evidence="11">The sequence shown here is derived from an EMBL/GenBank/DDBJ whole genome shotgun (WGS) entry which is preliminary data.</text>
</comment>
<dbReference type="SUPFAM" id="SSF55961">
    <property type="entry name" value="Bet v1-like"/>
    <property type="match status" value="1"/>
</dbReference>
<dbReference type="InterPro" id="IPR015881">
    <property type="entry name" value="ARHD_Rieske_2Fe_2S"/>
</dbReference>
<dbReference type="InterPro" id="IPR043266">
    <property type="entry name" value="RHO_NdoB-like_C"/>
</dbReference>
<dbReference type="RefSeq" id="WP_345400662.1">
    <property type="nucleotide sequence ID" value="NZ_BAABLA010000101.1"/>
</dbReference>
<organism evidence="11 12">
    <name type="scientific">Haloechinothrix salitolerans</name>
    <dbReference type="NCBI Taxonomy" id="926830"/>
    <lineage>
        <taxon>Bacteria</taxon>
        <taxon>Bacillati</taxon>
        <taxon>Actinomycetota</taxon>
        <taxon>Actinomycetes</taxon>
        <taxon>Pseudonocardiales</taxon>
        <taxon>Pseudonocardiaceae</taxon>
        <taxon>Haloechinothrix</taxon>
    </lineage>
</organism>
<dbReference type="PROSITE" id="PS51296">
    <property type="entry name" value="RIESKE"/>
    <property type="match status" value="1"/>
</dbReference>
<dbReference type="CDD" id="cd08881">
    <property type="entry name" value="RHO_alpha_C_NDO-like"/>
    <property type="match status" value="1"/>
</dbReference>
<keyword evidence="3" id="KW-0479">Metal-binding</keyword>
<proteinExistence type="inferred from homology"/>
<dbReference type="Gene3D" id="3.90.380.10">
    <property type="entry name" value="Naphthalene 1,2-dioxygenase Alpha Subunit, Chain A, domain 1"/>
    <property type="match status" value="1"/>
</dbReference>
<dbReference type="InterPro" id="IPR043257">
    <property type="entry name" value="Rieske_N"/>
</dbReference>
<evidence type="ECO:0000256" key="2">
    <source>
        <dbReference type="ARBA" id="ARBA00022714"/>
    </source>
</evidence>
<dbReference type="Pfam" id="PF00848">
    <property type="entry name" value="Ring_hydroxyl_A"/>
    <property type="match status" value="1"/>
</dbReference>
<evidence type="ECO:0000313" key="12">
    <source>
        <dbReference type="Proteomes" id="UP001596337"/>
    </source>
</evidence>
<feature type="domain" description="Rieske" evidence="10">
    <location>
        <begin position="40"/>
        <end position="123"/>
    </location>
</feature>
<dbReference type="CDD" id="cd03535">
    <property type="entry name" value="Rieske_RO_Alpha_NDO"/>
    <property type="match status" value="1"/>
</dbReference>
<keyword evidence="6" id="KW-0560">Oxidoreductase</keyword>
<dbReference type="Gene3D" id="2.102.10.10">
    <property type="entry name" value="Rieske [2Fe-2S] iron-sulphur domain"/>
    <property type="match status" value="1"/>
</dbReference>
<keyword evidence="8" id="KW-0411">Iron-sulfur</keyword>
<keyword evidence="5" id="KW-0223">Dioxygenase</keyword>
<evidence type="ECO:0000313" key="11">
    <source>
        <dbReference type="EMBL" id="MFC6869443.1"/>
    </source>
</evidence>
<keyword evidence="2" id="KW-0001">2Fe-2S</keyword>
<evidence type="ECO:0000256" key="1">
    <source>
        <dbReference type="ARBA" id="ARBA00008751"/>
    </source>
</evidence>
<evidence type="ECO:0000256" key="6">
    <source>
        <dbReference type="ARBA" id="ARBA00023002"/>
    </source>
</evidence>